<evidence type="ECO:0000256" key="1">
    <source>
        <dbReference type="SAM" id="MobiDB-lite"/>
    </source>
</evidence>
<dbReference type="EMBL" id="AKFT01000011">
    <property type="protein sequence ID" value="EJF47487.1"/>
    <property type="molecule type" value="Genomic_DNA"/>
</dbReference>
<feature type="compositionally biased region" description="Basic and acidic residues" evidence="1">
    <location>
        <begin position="96"/>
        <end position="105"/>
    </location>
</feature>
<evidence type="ECO:0000313" key="2">
    <source>
        <dbReference type="EMBL" id="EJF47487.1"/>
    </source>
</evidence>
<feature type="region of interest" description="Disordered" evidence="1">
    <location>
        <begin position="1"/>
        <end position="25"/>
    </location>
</feature>
<organism evidence="2 3">
    <name type="scientific">Actinomyces massiliensis F0489</name>
    <dbReference type="NCBI Taxonomy" id="1125718"/>
    <lineage>
        <taxon>Bacteria</taxon>
        <taxon>Bacillati</taxon>
        <taxon>Actinomycetota</taxon>
        <taxon>Actinomycetes</taxon>
        <taxon>Actinomycetales</taxon>
        <taxon>Actinomycetaceae</taxon>
        <taxon>Actinomyces</taxon>
    </lineage>
</organism>
<dbReference type="Proteomes" id="UP000002941">
    <property type="component" value="Unassembled WGS sequence"/>
</dbReference>
<feature type="region of interest" description="Disordered" evidence="1">
    <location>
        <begin position="50"/>
        <end position="105"/>
    </location>
</feature>
<dbReference type="PATRIC" id="fig|1125718.3.peg.211"/>
<reference evidence="2 3" key="1">
    <citation type="submission" date="2012-05" db="EMBL/GenBank/DDBJ databases">
        <authorList>
            <person name="Harkins D.M."/>
            <person name="Madupu R."/>
            <person name="Durkin A.S."/>
            <person name="Torralba M."/>
            <person name="Methe B."/>
            <person name="Sutton G.G."/>
            <person name="Nelson K.E."/>
        </authorList>
    </citation>
    <scope>NUCLEOTIDE SEQUENCE [LARGE SCALE GENOMIC DNA]</scope>
    <source>
        <strain evidence="2 3">F0489</strain>
    </source>
</reference>
<feature type="compositionally biased region" description="Low complexity" evidence="1">
    <location>
        <begin position="50"/>
        <end position="68"/>
    </location>
</feature>
<dbReference type="AlphaFoldDB" id="J0NRN0"/>
<accession>J0NRN0</accession>
<sequence length="105" mass="11036">MITNRIGRALAGGPPRARAVANTTRRSPRRRVVVIDSRALCSSFLRSGTPRPIAAAPGRAPAPSTGARNPACGESALYHPQYGRAQHSCSGFPEAGAEHDHRALA</sequence>
<gene>
    <name evidence="2" type="ORF">HMPREF1318_0683</name>
</gene>
<proteinExistence type="predicted"/>
<protein>
    <submittedName>
        <fullName evidence="2">Uncharacterized protein</fullName>
    </submittedName>
</protein>
<evidence type="ECO:0000313" key="3">
    <source>
        <dbReference type="Proteomes" id="UP000002941"/>
    </source>
</evidence>
<feature type="compositionally biased region" description="Low complexity" evidence="1">
    <location>
        <begin position="7"/>
        <end position="21"/>
    </location>
</feature>
<comment type="caution">
    <text evidence="2">The sequence shown here is derived from an EMBL/GenBank/DDBJ whole genome shotgun (WGS) entry which is preliminary data.</text>
</comment>
<name>J0NRN0_9ACTO</name>
<keyword evidence="3" id="KW-1185">Reference proteome</keyword>